<dbReference type="AlphaFoldDB" id="A0A7Y0MTS2"/>
<evidence type="ECO:0000259" key="2">
    <source>
        <dbReference type="Pfam" id="PF13439"/>
    </source>
</evidence>
<name>A0A7Y0MTS2_VIBAL</name>
<evidence type="ECO:0000313" key="3">
    <source>
        <dbReference type="EMBL" id="NMR72284.1"/>
    </source>
</evidence>
<comment type="caution">
    <text evidence="3">The sequence shown here is derived from an EMBL/GenBank/DDBJ whole genome shotgun (WGS) entry which is preliminary data.</text>
</comment>
<sequence>MKVCLVSHEFPPSLGGAGVVASEIYNVMKKDDNFTLLTSVSCGVDDNNIIKVNTKKIVRPLQYSTKLYSLRNKVDTFILNDTRSHLAAALTFNKKIIGKSIIYIHGEEAKDYLDKGKSNRFLYQLYHLLILNCKHVVFVSKYIKEQFLDITGFDWINRKSSVINNGVNIRNSIVDLSPPLTLIDFNKNNKTVLVSASRIVKGKGYLEKLNFFQNFEKDKYIWLVLGTGDYFDEFKKEINKRNLSDSVILLGAVKRENLPAIYSYCDVFWLLSNFKEAHPLVYMEASVSGLPSLGYDKYGTKESIAHNITGQLISTSSTQYDVEKAISACLSLDREDISKYASEKFSVEEMVHKLKIVL</sequence>
<dbReference type="InterPro" id="IPR050194">
    <property type="entry name" value="Glycosyltransferase_grp1"/>
</dbReference>
<dbReference type="RefSeq" id="WP_212668889.1">
    <property type="nucleotide sequence ID" value="NZ_JABCMA010000001.1"/>
</dbReference>
<dbReference type="GO" id="GO:0016757">
    <property type="term" value="F:glycosyltransferase activity"/>
    <property type="evidence" value="ECO:0007669"/>
    <property type="project" value="InterPro"/>
</dbReference>
<protein>
    <submittedName>
        <fullName evidence="3">Glycosyltransferase family 4 protein</fullName>
    </submittedName>
</protein>
<keyword evidence="3" id="KW-0808">Transferase</keyword>
<feature type="domain" description="Glycosyltransferase subfamily 4-like N-terminal" evidence="2">
    <location>
        <begin position="16"/>
        <end position="169"/>
    </location>
</feature>
<evidence type="ECO:0000313" key="4">
    <source>
        <dbReference type="Proteomes" id="UP000565155"/>
    </source>
</evidence>
<dbReference type="CDD" id="cd03801">
    <property type="entry name" value="GT4_PimA-like"/>
    <property type="match status" value="1"/>
</dbReference>
<gene>
    <name evidence="3" type="ORF">HKB35_01450</name>
</gene>
<dbReference type="Proteomes" id="UP000565155">
    <property type="component" value="Unassembled WGS sequence"/>
</dbReference>
<organism evidence="3 4">
    <name type="scientific">Vibrio alginolyticus</name>
    <dbReference type="NCBI Taxonomy" id="663"/>
    <lineage>
        <taxon>Bacteria</taxon>
        <taxon>Pseudomonadati</taxon>
        <taxon>Pseudomonadota</taxon>
        <taxon>Gammaproteobacteria</taxon>
        <taxon>Vibrionales</taxon>
        <taxon>Vibrionaceae</taxon>
        <taxon>Vibrio</taxon>
    </lineage>
</organism>
<dbReference type="PANTHER" id="PTHR45947">
    <property type="entry name" value="SULFOQUINOVOSYL TRANSFERASE SQD2"/>
    <property type="match status" value="1"/>
</dbReference>
<dbReference type="Pfam" id="PF00534">
    <property type="entry name" value="Glycos_transf_1"/>
    <property type="match status" value="1"/>
</dbReference>
<reference evidence="3 4" key="1">
    <citation type="submission" date="2020-04" db="EMBL/GenBank/DDBJ databases">
        <title>Whole-genome sequencing of Vibrio spp. from China reveals different genetic environments of blaCTX-M-14 among diverse lineages.</title>
        <authorList>
            <person name="Zheng Z."/>
            <person name="Ye L."/>
            <person name="Chen S."/>
        </authorList>
    </citation>
    <scope>NUCLEOTIDE SEQUENCE [LARGE SCALE GENOMIC DNA]</scope>
    <source>
        <strain evidence="3 4">Vb1636</strain>
    </source>
</reference>
<evidence type="ECO:0000259" key="1">
    <source>
        <dbReference type="Pfam" id="PF00534"/>
    </source>
</evidence>
<dbReference type="InterPro" id="IPR001296">
    <property type="entry name" value="Glyco_trans_1"/>
</dbReference>
<dbReference type="Gene3D" id="3.40.50.2000">
    <property type="entry name" value="Glycogen Phosphorylase B"/>
    <property type="match status" value="2"/>
</dbReference>
<proteinExistence type="predicted"/>
<dbReference type="Pfam" id="PF13439">
    <property type="entry name" value="Glyco_transf_4"/>
    <property type="match status" value="1"/>
</dbReference>
<accession>A0A7Y0MTS2</accession>
<feature type="domain" description="Glycosyl transferase family 1" evidence="1">
    <location>
        <begin position="187"/>
        <end position="342"/>
    </location>
</feature>
<dbReference type="PANTHER" id="PTHR45947:SF3">
    <property type="entry name" value="SULFOQUINOVOSYL TRANSFERASE SQD2"/>
    <property type="match status" value="1"/>
</dbReference>
<dbReference type="SUPFAM" id="SSF53756">
    <property type="entry name" value="UDP-Glycosyltransferase/glycogen phosphorylase"/>
    <property type="match status" value="1"/>
</dbReference>
<dbReference type="InterPro" id="IPR028098">
    <property type="entry name" value="Glyco_trans_4-like_N"/>
</dbReference>
<dbReference type="EMBL" id="JABCMA010000001">
    <property type="protein sequence ID" value="NMR72284.1"/>
    <property type="molecule type" value="Genomic_DNA"/>
</dbReference>